<keyword evidence="10" id="KW-0030">Aminoacyl-tRNA synthetase</keyword>
<dbReference type="InterPro" id="IPR036621">
    <property type="entry name" value="Anticodon-bd_dom_sf"/>
</dbReference>
<dbReference type="Gene3D" id="3.30.930.10">
    <property type="entry name" value="Bira Bifunctional Protein, Domain 2"/>
    <property type="match status" value="1"/>
</dbReference>
<keyword evidence="5" id="KW-0963">Cytoplasm</keyword>
<dbReference type="InterPro" id="IPR033730">
    <property type="entry name" value="ProRS_core_prok"/>
</dbReference>
<dbReference type="SUPFAM" id="SSF52954">
    <property type="entry name" value="Class II aaRS ABD-related"/>
    <property type="match status" value="1"/>
</dbReference>
<comment type="catalytic activity">
    <reaction evidence="11">
        <text>tRNA(Pro) + L-proline + ATP = L-prolyl-tRNA(Pro) + AMP + diphosphate</text>
        <dbReference type="Rhea" id="RHEA:14305"/>
        <dbReference type="Rhea" id="RHEA-COMP:9700"/>
        <dbReference type="Rhea" id="RHEA-COMP:9702"/>
        <dbReference type="ChEBI" id="CHEBI:30616"/>
        <dbReference type="ChEBI" id="CHEBI:33019"/>
        <dbReference type="ChEBI" id="CHEBI:60039"/>
        <dbReference type="ChEBI" id="CHEBI:78442"/>
        <dbReference type="ChEBI" id="CHEBI:78532"/>
        <dbReference type="ChEBI" id="CHEBI:456215"/>
        <dbReference type="EC" id="6.1.1.15"/>
    </reaction>
</comment>
<keyword evidence="7" id="KW-0547">Nucleotide-binding</keyword>
<evidence type="ECO:0000256" key="8">
    <source>
        <dbReference type="ARBA" id="ARBA00022840"/>
    </source>
</evidence>
<evidence type="ECO:0000256" key="10">
    <source>
        <dbReference type="ARBA" id="ARBA00023146"/>
    </source>
</evidence>
<comment type="subunit">
    <text evidence="2">Homodimer.</text>
</comment>
<dbReference type="SUPFAM" id="SSF55681">
    <property type="entry name" value="Class II aaRS and biotin synthetases"/>
    <property type="match status" value="1"/>
</dbReference>
<evidence type="ECO:0000256" key="5">
    <source>
        <dbReference type="ARBA" id="ARBA00022490"/>
    </source>
</evidence>
<dbReference type="PRINTS" id="PR01046">
    <property type="entry name" value="TRNASYNTHPRO"/>
</dbReference>
<accession>A0A1F7X012</accession>
<dbReference type="InterPro" id="IPR045864">
    <property type="entry name" value="aa-tRNA-synth_II/BPL/LPL"/>
</dbReference>
<dbReference type="GO" id="GO:0005829">
    <property type="term" value="C:cytosol"/>
    <property type="evidence" value="ECO:0007669"/>
    <property type="project" value="TreeGrafter"/>
</dbReference>
<proteinExistence type="predicted"/>
<evidence type="ECO:0000256" key="9">
    <source>
        <dbReference type="ARBA" id="ARBA00022917"/>
    </source>
</evidence>
<evidence type="ECO:0000256" key="12">
    <source>
        <dbReference type="NCBIfam" id="TIGR00409"/>
    </source>
</evidence>
<dbReference type="PROSITE" id="PS50862">
    <property type="entry name" value="AA_TRNA_LIGASE_II"/>
    <property type="match status" value="1"/>
</dbReference>
<keyword evidence="6 14" id="KW-0436">Ligase</keyword>
<dbReference type="Gene3D" id="3.40.50.800">
    <property type="entry name" value="Anticodon-binding domain"/>
    <property type="match status" value="1"/>
</dbReference>
<dbReference type="GO" id="GO:0004827">
    <property type="term" value="F:proline-tRNA ligase activity"/>
    <property type="evidence" value="ECO:0007669"/>
    <property type="project" value="UniProtKB-UniRule"/>
</dbReference>
<dbReference type="EC" id="6.1.1.15" evidence="3 12"/>
<dbReference type="InterPro" id="IPR004154">
    <property type="entry name" value="Anticodon-bd"/>
</dbReference>
<evidence type="ECO:0000256" key="3">
    <source>
        <dbReference type="ARBA" id="ARBA00012831"/>
    </source>
</evidence>
<dbReference type="CDD" id="cd00861">
    <property type="entry name" value="ProRS_anticodon_short"/>
    <property type="match status" value="1"/>
</dbReference>
<dbReference type="GO" id="GO:0006433">
    <property type="term" value="P:prolyl-tRNA aminoacylation"/>
    <property type="evidence" value="ECO:0007669"/>
    <property type="project" value="UniProtKB-UniRule"/>
</dbReference>
<dbReference type="PANTHER" id="PTHR42753:SF2">
    <property type="entry name" value="PROLINE--TRNA LIGASE"/>
    <property type="match status" value="1"/>
</dbReference>
<dbReference type="Pfam" id="PF03129">
    <property type="entry name" value="HGTP_anticodon"/>
    <property type="match status" value="1"/>
</dbReference>
<feature type="domain" description="Aminoacyl-transfer RNA synthetases class-II family profile" evidence="13">
    <location>
        <begin position="34"/>
        <end position="300"/>
    </location>
</feature>
<dbReference type="Proteomes" id="UP000176939">
    <property type="component" value="Unassembled WGS sequence"/>
</dbReference>
<evidence type="ECO:0000256" key="7">
    <source>
        <dbReference type="ARBA" id="ARBA00022741"/>
    </source>
</evidence>
<evidence type="ECO:0000256" key="1">
    <source>
        <dbReference type="ARBA" id="ARBA00004496"/>
    </source>
</evidence>
<sequence length="403" mass="45138">MKYTQNWIITQKNKNAGIEATSHDLCLRAGLIHQVSAGIYDFLPLGQRVLSKIEGMVREEMNNAGALEISVPIVQIADLWKESGRWDQYGSELLRFKNRENRDFCLSPTAEEMVTELVRTTLKSYKQLPVTLYQIGRKYRDEMRPKNGLLRAREFIMKDAYSFDLDENGLARSYSLMRDAYVKIFSRLGLKTLVASADTGPIGGKSSEEFLAPAAIGEDKFRPLGNGKALKTDDPTAETAIELGHVFKLGDRYSKSMNLNYYDIDNKQKTVLMGCYGIGITRALSAIIEQNHDKHGIIWPKATSPYDVLLLPTNTSYETNTISLDLYKTLKLQGIDVLLDDRTVAAGIKFHDADLIGIPLKIIVGNKATSEGKVDFEARADKKKTESSLTDVVQTYFDLSKGL</sequence>
<dbReference type="CDD" id="cd00779">
    <property type="entry name" value="ProRS_core_prok"/>
    <property type="match status" value="1"/>
</dbReference>
<evidence type="ECO:0000313" key="15">
    <source>
        <dbReference type="Proteomes" id="UP000176939"/>
    </source>
</evidence>
<dbReference type="InterPro" id="IPR050062">
    <property type="entry name" value="Pro-tRNA_synthetase"/>
</dbReference>
<name>A0A1F7X012_9BACT</name>
<comment type="caution">
    <text evidence="14">The sequence shown here is derived from an EMBL/GenBank/DDBJ whole genome shotgun (WGS) entry which is preliminary data.</text>
</comment>
<dbReference type="PANTHER" id="PTHR42753">
    <property type="entry name" value="MITOCHONDRIAL RIBOSOME PROTEIN L39/PROLYL-TRNA LIGASE FAMILY MEMBER"/>
    <property type="match status" value="1"/>
</dbReference>
<dbReference type="Pfam" id="PF00587">
    <property type="entry name" value="tRNA-synt_2b"/>
    <property type="match status" value="1"/>
</dbReference>
<dbReference type="NCBIfam" id="TIGR00409">
    <property type="entry name" value="proS_fam_II"/>
    <property type="match status" value="1"/>
</dbReference>
<organism evidence="14 15">
    <name type="scientific">Candidatus Woesebacteria bacterium RBG_13_36_22</name>
    <dbReference type="NCBI Taxonomy" id="1802478"/>
    <lineage>
        <taxon>Bacteria</taxon>
        <taxon>Candidatus Woeseibacteriota</taxon>
    </lineage>
</organism>
<evidence type="ECO:0000256" key="4">
    <source>
        <dbReference type="ARBA" id="ARBA00019110"/>
    </source>
</evidence>
<dbReference type="InterPro" id="IPR002316">
    <property type="entry name" value="Pro-tRNA-ligase_IIa"/>
</dbReference>
<evidence type="ECO:0000313" key="14">
    <source>
        <dbReference type="EMBL" id="OGM08341.1"/>
    </source>
</evidence>
<gene>
    <name evidence="14" type="ORF">A2Z67_02050</name>
</gene>
<dbReference type="InterPro" id="IPR006195">
    <property type="entry name" value="aa-tRNA-synth_II"/>
</dbReference>
<evidence type="ECO:0000259" key="13">
    <source>
        <dbReference type="PROSITE" id="PS50862"/>
    </source>
</evidence>
<evidence type="ECO:0000256" key="6">
    <source>
        <dbReference type="ARBA" id="ARBA00022598"/>
    </source>
</evidence>
<dbReference type="AlphaFoldDB" id="A0A1F7X012"/>
<dbReference type="InterPro" id="IPR002314">
    <property type="entry name" value="aa-tRNA-synt_IIb"/>
</dbReference>
<evidence type="ECO:0000256" key="2">
    <source>
        <dbReference type="ARBA" id="ARBA00011738"/>
    </source>
</evidence>
<dbReference type="EMBL" id="MGFQ01000050">
    <property type="protein sequence ID" value="OGM08341.1"/>
    <property type="molecule type" value="Genomic_DNA"/>
</dbReference>
<dbReference type="GO" id="GO:0005524">
    <property type="term" value="F:ATP binding"/>
    <property type="evidence" value="ECO:0007669"/>
    <property type="project" value="UniProtKB-KW"/>
</dbReference>
<evidence type="ECO:0000256" key="11">
    <source>
        <dbReference type="ARBA" id="ARBA00047671"/>
    </source>
</evidence>
<dbReference type="InterPro" id="IPR044140">
    <property type="entry name" value="ProRS_anticodon_short"/>
</dbReference>
<dbReference type="InterPro" id="IPR004500">
    <property type="entry name" value="Pro-tRNA-synth_IIa_bac-type"/>
</dbReference>
<protein>
    <recommendedName>
        <fullName evidence="4 12">Proline--tRNA ligase</fullName>
        <ecNumber evidence="3 12">6.1.1.15</ecNumber>
    </recommendedName>
</protein>
<keyword evidence="8" id="KW-0067">ATP-binding</keyword>
<reference evidence="14 15" key="1">
    <citation type="journal article" date="2016" name="Nat. Commun.">
        <title>Thousands of microbial genomes shed light on interconnected biogeochemical processes in an aquifer system.</title>
        <authorList>
            <person name="Anantharaman K."/>
            <person name="Brown C.T."/>
            <person name="Hug L.A."/>
            <person name="Sharon I."/>
            <person name="Castelle C.J."/>
            <person name="Probst A.J."/>
            <person name="Thomas B.C."/>
            <person name="Singh A."/>
            <person name="Wilkins M.J."/>
            <person name="Karaoz U."/>
            <person name="Brodie E.L."/>
            <person name="Williams K.H."/>
            <person name="Hubbard S.S."/>
            <person name="Banfield J.F."/>
        </authorList>
    </citation>
    <scope>NUCLEOTIDE SEQUENCE [LARGE SCALE GENOMIC DNA]</scope>
</reference>
<comment type="subcellular location">
    <subcellularLocation>
        <location evidence="1">Cytoplasm</location>
    </subcellularLocation>
</comment>
<keyword evidence="9" id="KW-0648">Protein biosynthesis</keyword>